<dbReference type="EC" id="5.2.1.8" evidence="4"/>
<evidence type="ECO:0000256" key="3">
    <source>
        <dbReference type="ARBA" id="ARBA00007365"/>
    </source>
</evidence>
<dbReference type="FunFam" id="1.25.40.10:FF:000029">
    <property type="entry name" value="peptidyl-prolyl cis-trans isomerase D"/>
    <property type="match status" value="1"/>
</dbReference>
<dbReference type="SUPFAM" id="SSF50891">
    <property type="entry name" value="Cyclophilin-like"/>
    <property type="match status" value="1"/>
</dbReference>
<dbReference type="GO" id="GO:0005737">
    <property type="term" value="C:cytoplasm"/>
    <property type="evidence" value="ECO:0007669"/>
    <property type="project" value="UniProtKB-SubCell"/>
</dbReference>
<organism evidence="13 14">
    <name type="scientific">Gossypium tomentosum</name>
    <name type="common">Hawaiian cotton</name>
    <name type="synonym">Gossypium sandvicense</name>
    <dbReference type="NCBI Taxonomy" id="34277"/>
    <lineage>
        <taxon>Eukaryota</taxon>
        <taxon>Viridiplantae</taxon>
        <taxon>Streptophyta</taxon>
        <taxon>Embryophyta</taxon>
        <taxon>Tracheophyta</taxon>
        <taxon>Spermatophyta</taxon>
        <taxon>Magnoliopsida</taxon>
        <taxon>eudicotyledons</taxon>
        <taxon>Gunneridae</taxon>
        <taxon>Pentapetalae</taxon>
        <taxon>rosids</taxon>
        <taxon>malvids</taxon>
        <taxon>Malvales</taxon>
        <taxon>Malvaceae</taxon>
        <taxon>Malvoideae</taxon>
        <taxon>Gossypium</taxon>
    </lineage>
</organism>
<evidence type="ECO:0000256" key="9">
    <source>
        <dbReference type="ARBA" id="ARBA00023186"/>
    </source>
</evidence>
<dbReference type="PANTHER" id="PTHR11071">
    <property type="entry name" value="PEPTIDYL-PROLYL CIS-TRANS ISOMERASE"/>
    <property type="match status" value="1"/>
</dbReference>
<sequence length="412" mass="46611">MMKRQRCYLDISIGEELEGRIIVELFNDVVPKTAENFRALCTGEKGIGPNTGVPLHYKGVRFHRVIKGFMVQGGDISAGDGTGGESIYGLKFEDENFESKHERKGMLSMANSGPNTNGSQFFITTTRTSHLDGKHVVFGKVVKGMGVVRSIEHVTTGEADCPTVNVTIADCGEIPEGTDDGISNFFNDGDIYADWPADLDESPNELSWWMTAVESIKAFGNEHYKKQDYKMALRKYRKALRYLDICWEKDGIDEEKTSSLRKMKSQIFTNSSACKLKLGDLKGALLDTEFAMRDGDNNVKALFRQGQAQMALNDVDAAVESFKKALQLEPNDGGIKKELAVAMKKINDRRNEERRWYRKMFQPNSTGAGFKWKYFKQKLNSDNMRLEPIVVRLKDMMKRGGVETKRKKLWKF</sequence>
<keyword evidence="6" id="KW-0677">Repeat</keyword>
<gene>
    <name evidence="13" type="ORF">ES332_D02G266000v1</name>
</gene>
<feature type="domain" description="PPIase cyclophilin-type" evidence="12">
    <location>
        <begin position="8"/>
        <end position="173"/>
    </location>
</feature>
<dbReference type="EMBL" id="CM017624">
    <property type="protein sequence ID" value="TYH85431.1"/>
    <property type="molecule type" value="Genomic_DNA"/>
</dbReference>
<evidence type="ECO:0000256" key="5">
    <source>
        <dbReference type="ARBA" id="ARBA00022490"/>
    </source>
</evidence>
<dbReference type="Gene3D" id="2.40.100.10">
    <property type="entry name" value="Cyclophilin-like"/>
    <property type="match status" value="1"/>
</dbReference>
<dbReference type="SMART" id="SM00028">
    <property type="entry name" value="TPR"/>
    <property type="match status" value="2"/>
</dbReference>
<dbReference type="InterPro" id="IPR002130">
    <property type="entry name" value="Cyclophilin-type_PPIase_dom"/>
</dbReference>
<dbReference type="Pfam" id="PF00160">
    <property type="entry name" value="Pro_isomerase"/>
    <property type="match status" value="1"/>
</dbReference>
<comment type="similarity">
    <text evidence="3">Belongs to the cyclophilin-type PPIase family.</text>
</comment>
<comment type="catalytic activity">
    <reaction evidence="1">
        <text>[protein]-peptidylproline (omega=180) = [protein]-peptidylproline (omega=0)</text>
        <dbReference type="Rhea" id="RHEA:16237"/>
        <dbReference type="Rhea" id="RHEA-COMP:10747"/>
        <dbReference type="Rhea" id="RHEA-COMP:10748"/>
        <dbReference type="ChEBI" id="CHEBI:83833"/>
        <dbReference type="ChEBI" id="CHEBI:83834"/>
        <dbReference type="EC" id="5.2.1.8"/>
    </reaction>
</comment>
<evidence type="ECO:0000259" key="12">
    <source>
        <dbReference type="PROSITE" id="PS50072"/>
    </source>
</evidence>
<keyword evidence="5" id="KW-0963">Cytoplasm</keyword>
<dbReference type="PRINTS" id="PR00153">
    <property type="entry name" value="CSAPPISMRASE"/>
</dbReference>
<dbReference type="PROSITE" id="PS50293">
    <property type="entry name" value="TPR_REGION"/>
    <property type="match status" value="1"/>
</dbReference>
<evidence type="ECO:0000313" key="13">
    <source>
        <dbReference type="EMBL" id="TYH85431.1"/>
    </source>
</evidence>
<accession>A0A5D2M257</accession>
<dbReference type="PROSITE" id="PS50005">
    <property type="entry name" value="TPR"/>
    <property type="match status" value="1"/>
</dbReference>
<evidence type="ECO:0000256" key="10">
    <source>
        <dbReference type="ARBA" id="ARBA00023235"/>
    </source>
</evidence>
<dbReference type="GO" id="GO:0006457">
    <property type="term" value="P:protein folding"/>
    <property type="evidence" value="ECO:0007669"/>
    <property type="project" value="InterPro"/>
</dbReference>
<keyword evidence="7 11" id="KW-0802">TPR repeat</keyword>
<dbReference type="Pfam" id="PF00515">
    <property type="entry name" value="TPR_1"/>
    <property type="match status" value="1"/>
</dbReference>
<dbReference type="GO" id="GO:0003755">
    <property type="term" value="F:peptidyl-prolyl cis-trans isomerase activity"/>
    <property type="evidence" value="ECO:0007669"/>
    <property type="project" value="UniProtKB-KW"/>
</dbReference>
<dbReference type="Gene3D" id="1.25.40.10">
    <property type="entry name" value="Tetratricopeptide repeat domain"/>
    <property type="match status" value="1"/>
</dbReference>
<evidence type="ECO:0000256" key="11">
    <source>
        <dbReference type="PROSITE-ProRule" id="PRU00339"/>
    </source>
</evidence>
<keyword evidence="8" id="KW-0697">Rotamase</keyword>
<dbReference type="CDD" id="cd01926">
    <property type="entry name" value="cyclophilin_ABH_like"/>
    <property type="match status" value="1"/>
</dbReference>
<evidence type="ECO:0000256" key="4">
    <source>
        <dbReference type="ARBA" id="ARBA00013194"/>
    </source>
</evidence>
<dbReference type="PANTHER" id="PTHR11071:SF561">
    <property type="entry name" value="PEPTIDYL-PROLYL CIS-TRANS ISOMERASE D-RELATED"/>
    <property type="match status" value="1"/>
</dbReference>
<dbReference type="InterPro" id="IPR019734">
    <property type="entry name" value="TPR_rpt"/>
</dbReference>
<dbReference type="PROSITE" id="PS00170">
    <property type="entry name" value="CSA_PPIASE_1"/>
    <property type="match status" value="1"/>
</dbReference>
<keyword evidence="10" id="KW-0413">Isomerase</keyword>
<dbReference type="InterPro" id="IPR020892">
    <property type="entry name" value="Cyclophilin-type_PPIase_CS"/>
</dbReference>
<proteinExistence type="inferred from homology"/>
<dbReference type="SUPFAM" id="SSF48452">
    <property type="entry name" value="TPR-like"/>
    <property type="match status" value="1"/>
</dbReference>
<evidence type="ECO:0000256" key="7">
    <source>
        <dbReference type="ARBA" id="ARBA00022803"/>
    </source>
</evidence>
<dbReference type="PROSITE" id="PS50072">
    <property type="entry name" value="CSA_PPIASE_2"/>
    <property type="match status" value="1"/>
</dbReference>
<evidence type="ECO:0000256" key="6">
    <source>
        <dbReference type="ARBA" id="ARBA00022737"/>
    </source>
</evidence>
<evidence type="ECO:0000256" key="8">
    <source>
        <dbReference type="ARBA" id="ARBA00023110"/>
    </source>
</evidence>
<dbReference type="FunFam" id="2.40.100.10:FF:000009">
    <property type="entry name" value="Peptidyl-prolyl cis-trans isomerase D"/>
    <property type="match status" value="1"/>
</dbReference>
<reference evidence="13 14" key="1">
    <citation type="submission" date="2019-07" db="EMBL/GenBank/DDBJ databases">
        <title>WGS assembly of Gossypium tomentosum.</title>
        <authorList>
            <person name="Chen Z.J."/>
            <person name="Sreedasyam A."/>
            <person name="Ando A."/>
            <person name="Song Q."/>
            <person name="De L."/>
            <person name="Hulse-Kemp A."/>
            <person name="Ding M."/>
            <person name="Ye W."/>
            <person name="Kirkbride R."/>
            <person name="Jenkins J."/>
            <person name="Plott C."/>
            <person name="Lovell J."/>
            <person name="Lin Y.-M."/>
            <person name="Vaughn R."/>
            <person name="Liu B."/>
            <person name="Li W."/>
            <person name="Simpson S."/>
            <person name="Scheffler B."/>
            <person name="Saski C."/>
            <person name="Grover C."/>
            <person name="Hu G."/>
            <person name="Conover J."/>
            <person name="Carlson J."/>
            <person name="Shu S."/>
            <person name="Boston L."/>
            <person name="Williams M."/>
            <person name="Peterson D."/>
            <person name="Mcgee K."/>
            <person name="Jones D."/>
            <person name="Wendel J."/>
            <person name="Stelly D."/>
            <person name="Grimwood J."/>
            <person name="Schmutz J."/>
        </authorList>
    </citation>
    <scope>NUCLEOTIDE SEQUENCE [LARGE SCALE GENOMIC DNA]</scope>
    <source>
        <strain evidence="13">7179.01</strain>
    </source>
</reference>
<keyword evidence="14" id="KW-1185">Reference proteome</keyword>
<dbReference type="Proteomes" id="UP000322667">
    <property type="component" value="Chromosome D02"/>
</dbReference>
<evidence type="ECO:0000256" key="1">
    <source>
        <dbReference type="ARBA" id="ARBA00000971"/>
    </source>
</evidence>
<dbReference type="InterPro" id="IPR011990">
    <property type="entry name" value="TPR-like_helical_dom_sf"/>
</dbReference>
<feature type="repeat" description="TPR" evidence="11">
    <location>
        <begin position="299"/>
        <end position="332"/>
    </location>
</feature>
<keyword evidence="9" id="KW-0143">Chaperone</keyword>
<name>A0A5D2M257_GOSTO</name>
<dbReference type="InterPro" id="IPR029000">
    <property type="entry name" value="Cyclophilin-like_dom_sf"/>
</dbReference>
<comment type="subcellular location">
    <subcellularLocation>
        <location evidence="2">Cytoplasm</location>
    </subcellularLocation>
</comment>
<evidence type="ECO:0000256" key="2">
    <source>
        <dbReference type="ARBA" id="ARBA00004496"/>
    </source>
</evidence>
<evidence type="ECO:0000313" key="14">
    <source>
        <dbReference type="Proteomes" id="UP000322667"/>
    </source>
</evidence>
<protein>
    <recommendedName>
        <fullName evidence="4">peptidylprolyl isomerase</fullName>
        <ecNumber evidence="4">5.2.1.8</ecNumber>
    </recommendedName>
</protein>
<dbReference type="AlphaFoldDB" id="A0A5D2M257"/>
<dbReference type="GO" id="GO:0016018">
    <property type="term" value="F:cyclosporin A binding"/>
    <property type="evidence" value="ECO:0007669"/>
    <property type="project" value="TreeGrafter"/>
</dbReference>